<dbReference type="Pfam" id="PF07734">
    <property type="entry name" value="FBA_1"/>
    <property type="match status" value="1"/>
</dbReference>
<proteinExistence type="predicted"/>
<feature type="domain" description="F-box" evidence="1">
    <location>
        <begin position="1"/>
        <end position="45"/>
    </location>
</feature>
<reference evidence="2" key="1">
    <citation type="journal article" date="2023" name="bioRxiv">
        <title>Improved chromosome-level genome assembly for marigold (Tagetes erecta).</title>
        <authorList>
            <person name="Jiang F."/>
            <person name="Yuan L."/>
            <person name="Wang S."/>
            <person name="Wang H."/>
            <person name="Xu D."/>
            <person name="Wang A."/>
            <person name="Fan W."/>
        </authorList>
    </citation>
    <scope>NUCLEOTIDE SEQUENCE</scope>
    <source>
        <strain evidence="2">WSJ</strain>
        <tissue evidence="2">Leaf</tissue>
    </source>
</reference>
<name>A0AAD8P1F0_TARER</name>
<dbReference type="SMART" id="SM00256">
    <property type="entry name" value="FBOX"/>
    <property type="match status" value="1"/>
</dbReference>
<dbReference type="InterPro" id="IPR050796">
    <property type="entry name" value="SCF_F-box_component"/>
</dbReference>
<evidence type="ECO:0000313" key="2">
    <source>
        <dbReference type="EMBL" id="KAK1428599.1"/>
    </source>
</evidence>
<dbReference type="PANTHER" id="PTHR31672">
    <property type="entry name" value="BNACNNG10540D PROTEIN"/>
    <property type="match status" value="1"/>
</dbReference>
<evidence type="ECO:0000259" key="1">
    <source>
        <dbReference type="PROSITE" id="PS50181"/>
    </source>
</evidence>
<dbReference type="SUPFAM" id="SSF81383">
    <property type="entry name" value="F-box domain"/>
    <property type="match status" value="1"/>
</dbReference>
<dbReference type="PROSITE" id="PS50181">
    <property type="entry name" value="FBOX"/>
    <property type="match status" value="1"/>
</dbReference>
<gene>
    <name evidence="2" type="ORF">QVD17_17438</name>
</gene>
<dbReference type="NCBIfam" id="TIGR01640">
    <property type="entry name" value="F_box_assoc_1"/>
    <property type="match status" value="1"/>
</dbReference>
<dbReference type="EMBL" id="JAUHHV010000004">
    <property type="protein sequence ID" value="KAK1428599.1"/>
    <property type="molecule type" value="Genomic_DNA"/>
</dbReference>
<dbReference type="CDD" id="cd22157">
    <property type="entry name" value="F-box_AtFBW1-like"/>
    <property type="match status" value="1"/>
</dbReference>
<dbReference type="InterPro" id="IPR001810">
    <property type="entry name" value="F-box_dom"/>
</dbReference>
<comment type="caution">
    <text evidence="2">The sequence shown here is derived from an EMBL/GenBank/DDBJ whole genome shotgun (WGS) entry which is preliminary data.</text>
</comment>
<organism evidence="2 3">
    <name type="scientific">Tagetes erecta</name>
    <name type="common">African marigold</name>
    <dbReference type="NCBI Taxonomy" id="13708"/>
    <lineage>
        <taxon>Eukaryota</taxon>
        <taxon>Viridiplantae</taxon>
        <taxon>Streptophyta</taxon>
        <taxon>Embryophyta</taxon>
        <taxon>Tracheophyta</taxon>
        <taxon>Spermatophyta</taxon>
        <taxon>Magnoliopsida</taxon>
        <taxon>eudicotyledons</taxon>
        <taxon>Gunneridae</taxon>
        <taxon>Pentapetalae</taxon>
        <taxon>asterids</taxon>
        <taxon>campanulids</taxon>
        <taxon>Asterales</taxon>
        <taxon>Asteraceae</taxon>
        <taxon>Asteroideae</taxon>
        <taxon>Heliantheae alliance</taxon>
        <taxon>Tageteae</taxon>
        <taxon>Tagetes</taxon>
    </lineage>
</organism>
<dbReference type="InterPro" id="IPR036047">
    <property type="entry name" value="F-box-like_dom_sf"/>
</dbReference>
<dbReference type="InterPro" id="IPR006527">
    <property type="entry name" value="F-box-assoc_dom_typ1"/>
</dbReference>
<dbReference type="AlphaFoldDB" id="A0AAD8P1F0"/>
<dbReference type="PANTHER" id="PTHR31672:SF10">
    <property type="entry name" value="F-BOX DOMAIN-CONTAINING PROTEIN"/>
    <property type="match status" value="1"/>
</dbReference>
<dbReference type="InterPro" id="IPR017451">
    <property type="entry name" value="F-box-assoc_interact_dom"/>
</dbReference>
<dbReference type="Gene3D" id="1.20.1280.50">
    <property type="match status" value="1"/>
</dbReference>
<evidence type="ECO:0000313" key="3">
    <source>
        <dbReference type="Proteomes" id="UP001229421"/>
    </source>
</evidence>
<protein>
    <recommendedName>
        <fullName evidence="1">F-box domain-containing protein</fullName>
    </recommendedName>
</protein>
<keyword evidence="3" id="KW-1185">Reference proteome</keyword>
<accession>A0AAD8P1F0</accession>
<dbReference type="Pfam" id="PF00646">
    <property type="entry name" value="F-box"/>
    <property type="match status" value="1"/>
</dbReference>
<dbReference type="Proteomes" id="UP001229421">
    <property type="component" value="Unassembled WGS sequence"/>
</dbReference>
<sequence>MSDNIPFEMQVEIMKKLPVKSLIQFRSVSKSWKHLIDSSNFITDYTRQHTHTQHLLIAGIGYELKYMLVADDDTFPQHKLHLTFPLLENMLKYPCLLGCSYGLLCLVTKGVNGSMCRAVVLNPCIRKSVIVDVSHVEDTRYSAVVGFGVCRETRDPKLVKVTYIEREVDVERIDCIPRQVEVFTLSGGASRSSYGNLPRKSICFRPYQVVTDGILYFLALDRNSIHEFHMIVSFDLTSEAFREISLPCSLAYGFPNGLSMSKLRESLVVIQIAKEDNSQISVVWMMEDGVPESFTKLFTINTDTPNVKVMGFRKNGELIVQFFENDCKLVVYEAYSRHIDNLRIDGTGFSYGVYPYRETLLLHDQPNLKMFCLGN</sequence>